<dbReference type="HOGENOM" id="CLU_2324931_0_0_1"/>
<evidence type="ECO:0000313" key="2">
    <source>
        <dbReference type="Proteomes" id="UP000026915"/>
    </source>
</evidence>
<keyword evidence="2" id="KW-1185">Reference proteome</keyword>
<proteinExistence type="predicted"/>
<dbReference type="Proteomes" id="UP000026915">
    <property type="component" value="Chromosome 8"/>
</dbReference>
<gene>
    <name evidence="1" type="ORF">TCM_034854</name>
</gene>
<name>A0A061FGT0_THECC</name>
<dbReference type="EMBL" id="CM001886">
    <property type="protein sequence ID" value="EOY15932.1"/>
    <property type="molecule type" value="Genomic_DNA"/>
</dbReference>
<dbReference type="Gramene" id="EOY15932">
    <property type="protein sequence ID" value="EOY15932"/>
    <property type="gene ID" value="TCM_034854"/>
</dbReference>
<accession>A0A061FGT0</accession>
<protein>
    <submittedName>
        <fullName evidence="1">Uncharacterized protein</fullName>
    </submittedName>
</protein>
<sequence length="99" mass="11294">MQSHYCKMLADYYIRNITEGLCHSVNIPPIREKEDRDKVSVLPKINRVLHCTTVTEAYRENEGDGDKNKTGVDPRLIVRITGFHALGFPSHAKNIDDIN</sequence>
<evidence type="ECO:0000313" key="1">
    <source>
        <dbReference type="EMBL" id="EOY15932.1"/>
    </source>
</evidence>
<dbReference type="AlphaFoldDB" id="A0A061FGT0"/>
<reference evidence="1 2" key="1">
    <citation type="journal article" date="2013" name="Genome Biol.">
        <title>The genome sequence of the most widely cultivated cacao type and its use to identify candidate genes regulating pod color.</title>
        <authorList>
            <person name="Motamayor J.C."/>
            <person name="Mockaitis K."/>
            <person name="Schmutz J."/>
            <person name="Haiminen N."/>
            <person name="Iii D.L."/>
            <person name="Cornejo O."/>
            <person name="Findley S.D."/>
            <person name="Zheng P."/>
            <person name="Utro F."/>
            <person name="Royaert S."/>
            <person name="Saski C."/>
            <person name="Jenkins J."/>
            <person name="Podicheti R."/>
            <person name="Zhao M."/>
            <person name="Scheffler B.E."/>
            <person name="Stack J.C."/>
            <person name="Feltus F.A."/>
            <person name="Mustiga G.M."/>
            <person name="Amores F."/>
            <person name="Phillips W."/>
            <person name="Marelli J.P."/>
            <person name="May G.D."/>
            <person name="Shapiro H."/>
            <person name="Ma J."/>
            <person name="Bustamante C.D."/>
            <person name="Schnell R.J."/>
            <person name="Main D."/>
            <person name="Gilbert D."/>
            <person name="Parida L."/>
            <person name="Kuhn D.N."/>
        </authorList>
    </citation>
    <scope>NUCLEOTIDE SEQUENCE [LARGE SCALE GENOMIC DNA]</scope>
    <source>
        <strain evidence="2">cv. Matina 1-6</strain>
    </source>
</reference>
<dbReference type="InParanoid" id="A0A061FGT0"/>
<organism evidence="1 2">
    <name type="scientific">Theobroma cacao</name>
    <name type="common">Cacao</name>
    <name type="synonym">Cocoa</name>
    <dbReference type="NCBI Taxonomy" id="3641"/>
    <lineage>
        <taxon>Eukaryota</taxon>
        <taxon>Viridiplantae</taxon>
        <taxon>Streptophyta</taxon>
        <taxon>Embryophyta</taxon>
        <taxon>Tracheophyta</taxon>
        <taxon>Spermatophyta</taxon>
        <taxon>Magnoliopsida</taxon>
        <taxon>eudicotyledons</taxon>
        <taxon>Gunneridae</taxon>
        <taxon>Pentapetalae</taxon>
        <taxon>rosids</taxon>
        <taxon>malvids</taxon>
        <taxon>Malvales</taxon>
        <taxon>Malvaceae</taxon>
        <taxon>Byttnerioideae</taxon>
        <taxon>Theobroma</taxon>
    </lineage>
</organism>